<feature type="compositionally biased region" description="Polar residues" evidence="1">
    <location>
        <begin position="53"/>
        <end position="62"/>
    </location>
</feature>
<dbReference type="PANTHER" id="PTHR32385">
    <property type="entry name" value="MANNOSYL PHOSPHORYLINOSITOL CERAMIDE SYNTHASE"/>
    <property type="match status" value="1"/>
</dbReference>
<dbReference type="Pfam" id="PF05704">
    <property type="entry name" value="Caps_synth"/>
    <property type="match status" value="1"/>
</dbReference>
<gene>
    <name evidence="2" type="ORF">LY89DRAFT_691697</name>
</gene>
<dbReference type="InterPro" id="IPR008441">
    <property type="entry name" value="AfumC-like_glycosyl_Trfase"/>
</dbReference>
<dbReference type="InterPro" id="IPR029044">
    <property type="entry name" value="Nucleotide-diphossugar_trans"/>
</dbReference>
<dbReference type="EMBL" id="KQ947439">
    <property type="protein sequence ID" value="KUJ07631.1"/>
    <property type="molecule type" value="Genomic_DNA"/>
</dbReference>
<sequence>MSLRYRLLQKWPRCGLNPANLAPVHPLPSSPKTGTLQRCNISTLSLKRPKGKINTTRKTAGDSTLLSTLSSSTEASQGLRIRSFSTSLRQRMVEDFLKDLEQAQKEPPSFYLDQYKQATPILMPPPGQIDTMDATTQPYKMPAGCHVIPPHLVDSRTDAEIQQDLATFKPVTSTKNFWGFYGTGFEEMPPHYRRNVETWVRRTSRQGWTVRILNQVKDHPLNVEKFLDTKDPDTVPKAFIDQKVGGDFSPQHVSDLVRFPLLLKYGGIYADVGCMLIGDLDRLWNSTVGDPNSKYEILTFNTGDPTHRSLTNYFMGSLPNNPYFERSHKLLVQGLWNADGGKTSTKGMHKNPLLKGLPLMGDDTNMTIKDKDGNVTHGPQEVSEMLTDYIIQGQAMGQVAGLIDHETGWNGPEYWAQHVYGIDYLQYSQLMNVYTQWNGQRAFDLMSLHLPAEGEQETPDQKEARTIVEHHLSNSTIVKLAQGIIVKVMGDTLGSLWQKNPGADNVEGTYAHWLRYGMLHWNQESIPPTQLFQVEPATKVGPLLRDE</sequence>
<feature type="region of interest" description="Disordered" evidence="1">
    <location>
        <begin position="53"/>
        <end position="72"/>
    </location>
</feature>
<dbReference type="GeneID" id="28826117"/>
<name>A0A132B5L2_MOLSC</name>
<feature type="compositionally biased region" description="Low complexity" evidence="1">
    <location>
        <begin position="63"/>
        <end position="72"/>
    </location>
</feature>
<dbReference type="GO" id="GO:0051999">
    <property type="term" value="P:mannosyl-inositol phosphorylceramide biosynthetic process"/>
    <property type="evidence" value="ECO:0007669"/>
    <property type="project" value="TreeGrafter"/>
</dbReference>
<proteinExistence type="predicted"/>
<protein>
    <submittedName>
        <fullName evidence="2">Uncharacterized protein</fullName>
    </submittedName>
</protein>
<dbReference type="InterPro" id="IPR051706">
    <property type="entry name" value="Glycosyltransferase_domain"/>
</dbReference>
<organism evidence="2 3">
    <name type="scientific">Mollisia scopiformis</name>
    <name type="common">Conifer needle endophyte fungus</name>
    <name type="synonym">Phialocephala scopiformis</name>
    <dbReference type="NCBI Taxonomy" id="149040"/>
    <lineage>
        <taxon>Eukaryota</taxon>
        <taxon>Fungi</taxon>
        <taxon>Dikarya</taxon>
        <taxon>Ascomycota</taxon>
        <taxon>Pezizomycotina</taxon>
        <taxon>Leotiomycetes</taxon>
        <taxon>Helotiales</taxon>
        <taxon>Mollisiaceae</taxon>
        <taxon>Mollisia</taxon>
    </lineage>
</organism>
<keyword evidence="3" id="KW-1185">Reference proteome</keyword>
<dbReference type="AlphaFoldDB" id="A0A132B5L2"/>
<dbReference type="Gene3D" id="3.90.550.20">
    <property type="match status" value="1"/>
</dbReference>
<dbReference type="InParanoid" id="A0A132B5L2"/>
<dbReference type="SUPFAM" id="SSF53448">
    <property type="entry name" value="Nucleotide-diphospho-sugar transferases"/>
    <property type="match status" value="1"/>
</dbReference>
<dbReference type="PANTHER" id="PTHR32385:SF15">
    <property type="entry name" value="INOSITOL PHOSPHOCERAMIDE MANNOSYLTRANSFERASE 1"/>
    <property type="match status" value="1"/>
</dbReference>
<evidence type="ECO:0000313" key="3">
    <source>
        <dbReference type="Proteomes" id="UP000070700"/>
    </source>
</evidence>
<dbReference type="KEGG" id="psco:LY89DRAFT_691697"/>
<dbReference type="GO" id="GO:0000030">
    <property type="term" value="F:mannosyltransferase activity"/>
    <property type="evidence" value="ECO:0007669"/>
    <property type="project" value="TreeGrafter"/>
</dbReference>
<dbReference type="OrthoDB" id="409543at2759"/>
<accession>A0A132B5L2</accession>
<dbReference type="RefSeq" id="XP_018061986.1">
    <property type="nucleotide sequence ID" value="XM_018216391.1"/>
</dbReference>
<evidence type="ECO:0000313" key="2">
    <source>
        <dbReference type="EMBL" id="KUJ07631.1"/>
    </source>
</evidence>
<evidence type="ECO:0000256" key="1">
    <source>
        <dbReference type="SAM" id="MobiDB-lite"/>
    </source>
</evidence>
<dbReference type="GO" id="GO:0016020">
    <property type="term" value="C:membrane"/>
    <property type="evidence" value="ECO:0007669"/>
    <property type="project" value="GOC"/>
</dbReference>
<reference evidence="2 3" key="1">
    <citation type="submission" date="2015-10" db="EMBL/GenBank/DDBJ databases">
        <title>Full genome of DAOMC 229536 Phialocephala scopiformis, a fungal endophyte of spruce producing the potent anti-insectan compound rugulosin.</title>
        <authorList>
            <consortium name="DOE Joint Genome Institute"/>
            <person name="Walker A.K."/>
            <person name="Frasz S.L."/>
            <person name="Seifert K.A."/>
            <person name="Miller J.D."/>
            <person name="Mondo S.J."/>
            <person name="Labutti K."/>
            <person name="Lipzen A."/>
            <person name="Dockter R."/>
            <person name="Kennedy M."/>
            <person name="Grigoriev I.V."/>
            <person name="Spatafora J.W."/>
        </authorList>
    </citation>
    <scope>NUCLEOTIDE SEQUENCE [LARGE SCALE GENOMIC DNA]</scope>
    <source>
        <strain evidence="2 3">CBS 120377</strain>
    </source>
</reference>
<dbReference type="Proteomes" id="UP000070700">
    <property type="component" value="Unassembled WGS sequence"/>
</dbReference>